<dbReference type="RefSeq" id="WP_228026159.1">
    <property type="nucleotide sequence ID" value="NZ_CABJFF010000001.1"/>
</dbReference>
<dbReference type="PANTHER" id="PTHR20275">
    <property type="entry name" value="NAD KINASE"/>
    <property type="match status" value="1"/>
</dbReference>
<dbReference type="GO" id="GO:0046872">
    <property type="term" value="F:metal ion binding"/>
    <property type="evidence" value="ECO:0007669"/>
    <property type="project" value="UniProtKB-UniRule"/>
</dbReference>
<comment type="subcellular location">
    <subcellularLocation>
        <location evidence="6">Cytoplasm</location>
    </subcellularLocation>
</comment>
<dbReference type="EMBL" id="JAQMRD010000013">
    <property type="protein sequence ID" value="MDB9223515.1"/>
    <property type="molecule type" value="Genomic_DNA"/>
</dbReference>
<feature type="binding site" evidence="6">
    <location>
        <begin position="154"/>
        <end position="155"/>
    </location>
    <ligand>
        <name>NAD(+)</name>
        <dbReference type="ChEBI" id="CHEBI:57540"/>
    </ligand>
</feature>
<comment type="caution">
    <text evidence="6">Lacks conserved residue(s) required for the propagation of feature annotation.</text>
</comment>
<dbReference type="GO" id="GO:0003951">
    <property type="term" value="F:NAD+ kinase activity"/>
    <property type="evidence" value="ECO:0007669"/>
    <property type="project" value="UniProtKB-UniRule"/>
</dbReference>
<name>A0AAW6FJ51_9BACT</name>
<dbReference type="EC" id="2.7.1.23" evidence="6"/>
<dbReference type="SUPFAM" id="SSF111331">
    <property type="entry name" value="NAD kinase/diacylglycerol kinase-like"/>
    <property type="match status" value="1"/>
</dbReference>
<feature type="binding site" evidence="6">
    <location>
        <position position="184"/>
    </location>
    <ligand>
        <name>NAD(+)</name>
        <dbReference type="ChEBI" id="CHEBI:57540"/>
    </ligand>
</feature>
<evidence type="ECO:0000313" key="9">
    <source>
        <dbReference type="Proteomes" id="UP001212263"/>
    </source>
</evidence>
<proteinExistence type="inferred from homology"/>
<protein>
    <recommendedName>
        <fullName evidence="6">NAD kinase</fullName>
        <ecNumber evidence="6">2.7.1.23</ecNumber>
    </recommendedName>
    <alternativeName>
        <fullName evidence="6">ATP-dependent NAD kinase</fullName>
    </alternativeName>
</protein>
<dbReference type="GO" id="GO:0019674">
    <property type="term" value="P:NAD+ metabolic process"/>
    <property type="evidence" value="ECO:0007669"/>
    <property type="project" value="InterPro"/>
</dbReference>
<dbReference type="HAMAP" id="MF_00361">
    <property type="entry name" value="NAD_kinase"/>
    <property type="match status" value="1"/>
</dbReference>
<dbReference type="GeneID" id="61275389"/>
<dbReference type="InterPro" id="IPR016064">
    <property type="entry name" value="NAD/diacylglycerol_kinase_sf"/>
</dbReference>
<feature type="binding site" evidence="6">
    <location>
        <begin position="195"/>
        <end position="200"/>
    </location>
    <ligand>
        <name>NAD(+)</name>
        <dbReference type="ChEBI" id="CHEBI:57540"/>
    </ligand>
</feature>
<keyword evidence="6" id="KW-0963">Cytoplasm</keyword>
<dbReference type="GO" id="GO:0051287">
    <property type="term" value="F:NAD binding"/>
    <property type="evidence" value="ECO:0007669"/>
    <property type="project" value="UniProtKB-ARBA"/>
</dbReference>
<dbReference type="Proteomes" id="UP001199750">
    <property type="component" value="Unassembled WGS sequence"/>
</dbReference>
<keyword evidence="6" id="KW-0547">Nucleotide-binding</keyword>
<sequence length="303" mass="33706">MKEDRFMTVAIYGRSIEPEFFPYLKRLVEGLERKGVGMVCEEKFAALLSGNYGYEPKFLNCFGRCTLIKEEVELLLSVGGDGTFLDSVIYVKDSGVPVLGVNSGHLGFLANVPVEEIEDAVDFIAAGKYEVEQRDMLQLEVEGQRIADFDYALNEVGVLKAATSSLLKIHAYIGENYLTTYWADGLVVATPTGSTAYSLSGGGPIVSPECRNIILTPICPHNLTIRPLVVPNTAEVRLKVEGRSGEYVLCMDSRIRKMTDGQELKICTGSQKINVVKLPRHNYYDTLRNKLMWGEDRRNGMKD</sequence>
<keyword evidence="1 6" id="KW-0808">Transferase</keyword>
<feature type="binding site" evidence="6">
    <location>
        <begin position="81"/>
        <end position="82"/>
    </location>
    <ligand>
        <name>NAD(+)</name>
        <dbReference type="ChEBI" id="CHEBI:57540"/>
    </ligand>
</feature>
<dbReference type="NCBIfam" id="NF002521">
    <property type="entry name" value="PRK01911.1"/>
    <property type="match status" value="1"/>
</dbReference>
<evidence type="ECO:0000256" key="1">
    <source>
        <dbReference type="ARBA" id="ARBA00022679"/>
    </source>
</evidence>
<evidence type="ECO:0000256" key="4">
    <source>
        <dbReference type="ARBA" id="ARBA00023027"/>
    </source>
</evidence>
<feature type="active site" description="Proton acceptor" evidence="6">
    <location>
        <position position="81"/>
    </location>
</feature>
<dbReference type="InterPro" id="IPR017437">
    <property type="entry name" value="ATP-NAD_kinase_PpnK-typ_C"/>
</dbReference>
<evidence type="ECO:0000313" key="7">
    <source>
        <dbReference type="EMBL" id="MCG4961746.1"/>
    </source>
</evidence>
<dbReference type="Pfam" id="PF20143">
    <property type="entry name" value="NAD_kinase_C"/>
    <property type="match status" value="1"/>
</dbReference>
<comment type="similarity">
    <text evidence="6">Belongs to the NAD kinase family.</text>
</comment>
<comment type="caution">
    <text evidence="8">The sequence shown here is derived from an EMBL/GenBank/DDBJ whole genome shotgun (WGS) entry which is preliminary data.</text>
</comment>
<evidence type="ECO:0000256" key="3">
    <source>
        <dbReference type="ARBA" id="ARBA00022857"/>
    </source>
</evidence>
<dbReference type="Proteomes" id="UP001212263">
    <property type="component" value="Unassembled WGS sequence"/>
</dbReference>
<dbReference type="EMBL" id="JAKNDN010000044">
    <property type="protein sequence ID" value="MCG4961746.1"/>
    <property type="molecule type" value="Genomic_DNA"/>
</dbReference>
<comment type="cofactor">
    <cofactor evidence="6">
        <name>a divalent metal cation</name>
        <dbReference type="ChEBI" id="CHEBI:60240"/>
    </cofactor>
</comment>
<dbReference type="InterPro" id="IPR002504">
    <property type="entry name" value="NADK"/>
</dbReference>
<keyword evidence="2 6" id="KW-0418">Kinase</keyword>
<reference evidence="7" key="1">
    <citation type="submission" date="2022-01" db="EMBL/GenBank/DDBJ databases">
        <title>Collection of gut derived symbiotic bacterial strains cultured from healthy donors.</title>
        <authorList>
            <person name="Lin H."/>
            <person name="Kohout C."/>
            <person name="Waligurski E."/>
            <person name="Pamer E.G."/>
        </authorList>
    </citation>
    <scope>NUCLEOTIDE SEQUENCE</scope>
    <source>
        <strain evidence="7">DFI.1.149</strain>
    </source>
</reference>
<keyword evidence="6" id="KW-0067">ATP-binding</keyword>
<keyword evidence="4 6" id="KW-0520">NAD</keyword>
<accession>A0AAW6FJ51</accession>
<organism evidence="8 9">
    <name type="scientific">Odoribacter splanchnicus</name>
    <dbReference type="NCBI Taxonomy" id="28118"/>
    <lineage>
        <taxon>Bacteria</taxon>
        <taxon>Pseudomonadati</taxon>
        <taxon>Bacteroidota</taxon>
        <taxon>Bacteroidia</taxon>
        <taxon>Bacteroidales</taxon>
        <taxon>Odoribacteraceae</taxon>
        <taxon>Odoribacter</taxon>
    </lineage>
</organism>
<dbReference type="Gene3D" id="3.40.50.10330">
    <property type="entry name" value="Probable inorganic polyphosphate/atp-NAD kinase, domain 1"/>
    <property type="match status" value="1"/>
</dbReference>
<dbReference type="PANTHER" id="PTHR20275:SF0">
    <property type="entry name" value="NAD KINASE"/>
    <property type="match status" value="1"/>
</dbReference>
<evidence type="ECO:0000256" key="6">
    <source>
        <dbReference type="HAMAP-Rule" id="MF_00361"/>
    </source>
</evidence>
<evidence type="ECO:0000256" key="5">
    <source>
        <dbReference type="ARBA" id="ARBA00047925"/>
    </source>
</evidence>
<dbReference type="Pfam" id="PF01513">
    <property type="entry name" value="NAD_kinase"/>
    <property type="match status" value="1"/>
</dbReference>
<keyword evidence="3 6" id="KW-0521">NADP</keyword>
<reference evidence="8" key="2">
    <citation type="submission" date="2023-01" db="EMBL/GenBank/DDBJ databases">
        <title>Human gut microbiome strain richness.</title>
        <authorList>
            <person name="Chen-Liaw A."/>
        </authorList>
    </citation>
    <scope>NUCLEOTIDE SEQUENCE</scope>
    <source>
        <strain evidence="8">RTP21484st1_B7_RTP21484_190118</strain>
    </source>
</reference>
<comment type="catalytic activity">
    <reaction evidence="5 6">
        <text>NAD(+) + ATP = ADP + NADP(+) + H(+)</text>
        <dbReference type="Rhea" id="RHEA:18629"/>
        <dbReference type="ChEBI" id="CHEBI:15378"/>
        <dbReference type="ChEBI" id="CHEBI:30616"/>
        <dbReference type="ChEBI" id="CHEBI:57540"/>
        <dbReference type="ChEBI" id="CHEBI:58349"/>
        <dbReference type="ChEBI" id="CHEBI:456216"/>
        <dbReference type="EC" id="2.7.1.23"/>
    </reaction>
</comment>
<gene>
    <name evidence="6" type="primary">nadK</name>
    <name evidence="7" type="ORF">L0P03_18160</name>
    <name evidence="8" type="ORF">PN645_10910</name>
</gene>
<dbReference type="GO" id="GO:0005737">
    <property type="term" value="C:cytoplasm"/>
    <property type="evidence" value="ECO:0007669"/>
    <property type="project" value="UniProtKB-SubCell"/>
</dbReference>
<dbReference type="Gene3D" id="2.60.200.30">
    <property type="entry name" value="Probable inorganic polyphosphate/atp-NAD kinase, domain 2"/>
    <property type="match status" value="1"/>
</dbReference>
<dbReference type="GO" id="GO:0005524">
    <property type="term" value="F:ATP binding"/>
    <property type="evidence" value="ECO:0007669"/>
    <property type="project" value="UniProtKB-KW"/>
</dbReference>
<dbReference type="AlphaFoldDB" id="A0AAW6FJ51"/>
<evidence type="ECO:0000313" key="8">
    <source>
        <dbReference type="EMBL" id="MDB9223515.1"/>
    </source>
</evidence>
<dbReference type="GO" id="GO:0006741">
    <property type="term" value="P:NADP+ biosynthetic process"/>
    <property type="evidence" value="ECO:0007669"/>
    <property type="project" value="UniProtKB-UniRule"/>
</dbReference>
<evidence type="ECO:0000256" key="2">
    <source>
        <dbReference type="ARBA" id="ARBA00022777"/>
    </source>
</evidence>
<comment type="function">
    <text evidence="6">Involved in the regulation of the intracellular balance of NAD and NADP, and is a key enzyme in the biosynthesis of NADP. Catalyzes specifically the phosphorylation on 2'-hydroxyl of the adenosine moiety of NAD to yield NADP.</text>
</comment>
<dbReference type="InterPro" id="IPR017438">
    <property type="entry name" value="ATP-NAD_kinase_N"/>
</dbReference>